<dbReference type="Gene3D" id="3.90.1150.10">
    <property type="entry name" value="Aspartate Aminotransferase, domain 1"/>
    <property type="match status" value="1"/>
</dbReference>
<protein>
    <recommendedName>
        <fullName evidence="6">Aminotransferase</fullName>
        <ecNumber evidence="6">2.6.1.-</ecNumber>
    </recommendedName>
</protein>
<dbReference type="InterPro" id="IPR050596">
    <property type="entry name" value="AspAT/PAT-like"/>
</dbReference>
<dbReference type="InterPro" id="IPR004839">
    <property type="entry name" value="Aminotransferase_I/II_large"/>
</dbReference>
<comment type="similarity">
    <text evidence="2 6">Belongs to the class-I pyridoxal-phosphate-dependent aminotransferase family.</text>
</comment>
<proteinExistence type="inferred from homology"/>
<dbReference type="GO" id="GO:0008483">
    <property type="term" value="F:transaminase activity"/>
    <property type="evidence" value="ECO:0007669"/>
    <property type="project" value="UniProtKB-KW"/>
</dbReference>
<evidence type="ECO:0000256" key="3">
    <source>
        <dbReference type="ARBA" id="ARBA00022576"/>
    </source>
</evidence>
<dbReference type="InterPro" id="IPR015424">
    <property type="entry name" value="PyrdxlP-dep_Trfase"/>
</dbReference>
<dbReference type="InterPro" id="IPR004838">
    <property type="entry name" value="NHTrfase_class1_PyrdxlP-BS"/>
</dbReference>
<keyword evidence="5" id="KW-0663">Pyridoxal phosphate</keyword>
<dbReference type="EMBL" id="SOIP01000010">
    <property type="protein sequence ID" value="TET83574.1"/>
    <property type="molecule type" value="Genomic_DNA"/>
</dbReference>
<dbReference type="GO" id="GO:0006520">
    <property type="term" value="P:amino acid metabolic process"/>
    <property type="evidence" value="ECO:0007669"/>
    <property type="project" value="InterPro"/>
</dbReference>
<dbReference type="CDD" id="cd00609">
    <property type="entry name" value="AAT_like"/>
    <property type="match status" value="1"/>
</dbReference>
<evidence type="ECO:0000256" key="4">
    <source>
        <dbReference type="ARBA" id="ARBA00022679"/>
    </source>
</evidence>
<dbReference type="Gene3D" id="3.40.640.10">
    <property type="entry name" value="Type I PLP-dependent aspartate aminotransferase-like (Major domain)"/>
    <property type="match status" value="1"/>
</dbReference>
<dbReference type="PROSITE" id="PS00105">
    <property type="entry name" value="AA_TRANSFER_CLASS_1"/>
    <property type="match status" value="1"/>
</dbReference>
<dbReference type="InterPro" id="IPR015422">
    <property type="entry name" value="PyrdxlP-dep_Trfase_small"/>
</dbReference>
<organism evidence="8 9">
    <name type="scientific">candidate division TA06 bacterium</name>
    <dbReference type="NCBI Taxonomy" id="2250710"/>
    <lineage>
        <taxon>Bacteria</taxon>
        <taxon>Bacteria division TA06</taxon>
    </lineage>
</organism>
<dbReference type="PANTHER" id="PTHR46383">
    <property type="entry name" value="ASPARTATE AMINOTRANSFERASE"/>
    <property type="match status" value="1"/>
</dbReference>
<evidence type="ECO:0000313" key="8">
    <source>
        <dbReference type="EMBL" id="TET83574.1"/>
    </source>
</evidence>
<comment type="caution">
    <text evidence="8">The sequence shown here is derived from an EMBL/GenBank/DDBJ whole genome shotgun (WGS) entry which is preliminary data.</text>
</comment>
<dbReference type="Proteomes" id="UP000315534">
    <property type="component" value="Unassembled WGS sequence"/>
</dbReference>
<evidence type="ECO:0000313" key="9">
    <source>
        <dbReference type="Proteomes" id="UP000315534"/>
    </source>
</evidence>
<keyword evidence="3 6" id="KW-0032">Aminotransferase</keyword>
<evidence type="ECO:0000256" key="5">
    <source>
        <dbReference type="ARBA" id="ARBA00022898"/>
    </source>
</evidence>
<reference evidence="8 9" key="1">
    <citation type="submission" date="2019-03" db="EMBL/GenBank/DDBJ databases">
        <title>Metabolic potential of uncultured bacteria and archaea associated with petroleum seepage in deep-sea sediments.</title>
        <authorList>
            <person name="Dong X."/>
            <person name="Hubert C."/>
        </authorList>
    </citation>
    <scope>NUCLEOTIDE SEQUENCE [LARGE SCALE GENOMIC DNA]</scope>
    <source>
        <strain evidence="8">E29_bin36</strain>
    </source>
</reference>
<comment type="cofactor">
    <cofactor evidence="1 6">
        <name>pyridoxal 5'-phosphate</name>
        <dbReference type="ChEBI" id="CHEBI:597326"/>
    </cofactor>
</comment>
<dbReference type="AlphaFoldDB" id="A0A523XW87"/>
<dbReference type="PANTHER" id="PTHR46383:SF1">
    <property type="entry name" value="ASPARTATE AMINOTRANSFERASE"/>
    <property type="match status" value="1"/>
</dbReference>
<evidence type="ECO:0000256" key="1">
    <source>
        <dbReference type="ARBA" id="ARBA00001933"/>
    </source>
</evidence>
<keyword evidence="4 6" id="KW-0808">Transferase</keyword>
<accession>A0A523XW87</accession>
<sequence length="399" mass="44633">MISRRARNVQASPIRKLFPYSDRAKKRGIKVYHLNIGQPDIETPHYFWDAIHSYSENVLAYGPSGGTADLRFAIADYLVAAGIEVSADEIWITTGGSEAILFTLAAICDYDDEILIPEPFYTNYNGFASMAGVRIIPLATRVETGFRPPGAGDVKNKITSKTRGLVVCSPNNPTGTVYTREELEALADVVLEHDIYLIADEVYREFVFDGKKHTSVFQIEKLGEQAVIVDSISKRFSACGARVGFVVSRNRELMESILKFGQARLCPPTLEQVGAAECFRNMKHFIKEMIAEYQRRRDVVYERLLALDGAVYQKPEGAFYVVAKLPVDSSEEFAKWMLSDFDVDGKTTMVAPAEGFYATPGKGVDEVRIAYVLNEEDLKVAMDILLEGVQEYNKKNQDK</sequence>
<dbReference type="SUPFAM" id="SSF53383">
    <property type="entry name" value="PLP-dependent transferases"/>
    <property type="match status" value="1"/>
</dbReference>
<dbReference type="EC" id="2.6.1.-" evidence="6"/>
<dbReference type="GO" id="GO:0030170">
    <property type="term" value="F:pyridoxal phosphate binding"/>
    <property type="evidence" value="ECO:0007669"/>
    <property type="project" value="InterPro"/>
</dbReference>
<dbReference type="NCBIfam" id="NF005744">
    <property type="entry name" value="PRK07568.1"/>
    <property type="match status" value="1"/>
</dbReference>
<dbReference type="InterPro" id="IPR015421">
    <property type="entry name" value="PyrdxlP-dep_Trfase_major"/>
</dbReference>
<evidence type="ECO:0000256" key="6">
    <source>
        <dbReference type="RuleBase" id="RU000481"/>
    </source>
</evidence>
<dbReference type="Pfam" id="PF00155">
    <property type="entry name" value="Aminotran_1_2"/>
    <property type="match status" value="1"/>
</dbReference>
<evidence type="ECO:0000256" key="2">
    <source>
        <dbReference type="ARBA" id="ARBA00007441"/>
    </source>
</evidence>
<evidence type="ECO:0000259" key="7">
    <source>
        <dbReference type="Pfam" id="PF00155"/>
    </source>
</evidence>
<gene>
    <name evidence="8" type="ORF">E3J38_00240</name>
</gene>
<feature type="domain" description="Aminotransferase class I/classII large" evidence="7">
    <location>
        <begin position="31"/>
        <end position="383"/>
    </location>
</feature>
<name>A0A523XW87_UNCT6</name>